<dbReference type="InterPro" id="IPR000719">
    <property type="entry name" value="Prot_kinase_dom"/>
</dbReference>
<dbReference type="SUPFAM" id="SSF103473">
    <property type="entry name" value="MFS general substrate transporter"/>
    <property type="match status" value="1"/>
</dbReference>
<feature type="transmembrane region" description="Helical" evidence="3">
    <location>
        <begin position="832"/>
        <end position="851"/>
    </location>
</feature>
<evidence type="ECO:0000313" key="8">
    <source>
        <dbReference type="Proteomes" id="UP000663864"/>
    </source>
</evidence>
<dbReference type="GO" id="GO:0004842">
    <property type="term" value="F:ubiquitin-protein transferase activity"/>
    <property type="evidence" value="ECO:0007669"/>
    <property type="project" value="InterPro"/>
</dbReference>
<dbReference type="Gene3D" id="3.30.40.10">
    <property type="entry name" value="Zinc/RING finger domain, C3HC4 (zinc finger)"/>
    <property type="match status" value="1"/>
</dbReference>
<dbReference type="Proteomes" id="UP000663836">
    <property type="component" value="Unassembled WGS sequence"/>
</dbReference>
<feature type="transmembrane region" description="Helical" evidence="3">
    <location>
        <begin position="863"/>
        <end position="883"/>
    </location>
</feature>
<dbReference type="Gene3D" id="1.10.510.10">
    <property type="entry name" value="Transferase(Phosphotransferase) domain 1"/>
    <property type="match status" value="1"/>
</dbReference>
<sequence length="1022" mass="116576">MAGQQEQQSLDTLLECPITRTRFLDPVIAEDGHTYERQAIVQWLREKQTSPMTRQPMSINSLRPNYIVRKMLELEKKVERQNYKFKLNVDVKKKRNRALFQNGDKFIYEAEWLNNLQGPEIVLLHIRDVCASKEASFYVKLSRHPNIVRTFGIVEPVNESDIGVMLLQEYAPLGDLSELLQNEPTLPNNLHVFCEISLQIIDAMSYLAVKKIVHGDLACRNILVFNYDRTDSDQILVKLTDFGLTRASRIYQTTNYAASPINIVPFRSSAPEIFQSPNDQRLYTEKSDIFSMGVLMWECLSKGAIPWIDLTEDEVKRKILSGERLKRPKNSLCSDQLWSIIVRCMAHHPEDRPTFVQLDRLISNLFSNRAPLYKRYAQYISLQYQQNSEVNSYNRPSTAAASVDSRQEREEQQSTASKNIPEFSQKQLDCGGRACYKCGKCCEWRFDGPPDYWHNIRHMANWTTDDWLVYQLDSWKRGWRRRFDATCTSYELGYGDHRYTFHKATDAELVSARRRFPHHFTNDKKNVSLIDGFANLPCPVVSQPDVVSKKEKFAYSVGHVLNDLAASMWFSYLLVFYHRIVNFTNASAGYLLLIGQVADALATTFVGFGSDRARKGLFGYGRRKTWHLFGVICVLCSFPFCFNLCVGCEHNDLLAQFFYYAMFIIIFQFGWSCSQISHLAMINDLTHKDGERVALNSYRYAWTVASNIFVYAMASVLLGVHSSNDKTGITPDDAHIFRTLTLTVVGVGLLCMIIFHVGLKESELPAEETESRLQLSTTSSGRLKRMTWKKFLREREFYQCTFIWMFTRIILNITQVFLPLYIIDAIRTLNRVYVALAPLCSYISGLLASFPMRAINKRLGRKVTMTIGLAFVIASTILYWFIFQIKPFVRIEVTLIIACVLLGIGTSTTNICSFSLTADLIGLNTESGGFVYGIMSFADKLANGIVIAIVQQVNPCKADATDRCGLYYRQILSFIPGGVAILTILMTLSIWKTNIGGNRHEMIIESSTNSLPCSSSIADTAL</sequence>
<dbReference type="Pfam" id="PF13347">
    <property type="entry name" value="MFS_2"/>
    <property type="match status" value="1"/>
</dbReference>
<dbReference type="SMART" id="SM00504">
    <property type="entry name" value="Ubox"/>
    <property type="match status" value="1"/>
</dbReference>
<feature type="region of interest" description="Disordered" evidence="2">
    <location>
        <begin position="393"/>
        <end position="418"/>
    </location>
</feature>
<protein>
    <submittedName>
        <fullName evidence="6">Uncharacterized protein</fullName>
    </submittedName>
</protein>
<dbReference type="GO" id="GO:0004672">
    <property type="term" value="F:protein kinase activity"/>
    <property type="evidence" value="ECO:0007669"/>
    <property type="project" value="InterPro"/>
</dbReference>
<evidence type="ECO:0000259" key="5">
    <source>
        <dbReference type="PROSITE" id="PS51698"/>
    </source>
</evidence>
<name>A0A815NHD8_9BILA</name>
<keyword evidence="3" id="KW-0472">Membrane</keyword>
<dbReference type="PANTHER" id="PTHR11328:SF28">
    <property type="entry name" value="MAJOR FACILITATOR SUPERFAMILY DOMAIN-CONTAINING PROTEIN 12"/>
    <property type="match status" value="1"/>
</dbReference>
<feature type="domain" description="Protein kinase" evidence="4">
    <location>
        <begin position="1"/>
        <end position="366"/>
    </location>
</feature>
<dbReference type="GO" id="GO:0005886">
    <property type="term" value="C:plasma membrane"/>
    <property type="evidence" value="ECO:0007669"/>
    <property type="project" value="TreeGrafter"/>
</dbReference>
<comment type="similarity">
    <text evidence="1">Belongs to the major facilitator superfamily.</text>
</comment>
<organism evidence="6 8">
    <name type="scientific">Rotaria sordida</name>
    <dbReference type="NCBI Taxonomy" id="392033"/>
    <lineage>
        <taxon>Eukaryota</taxon>
        <taxon>Metazoa</taxon>
        <taxon>Spiralia</taxon>
        <taxon>Gnathifera</taxon>
        <taxon>Rotifera</taxon>
        <taxon>Eurotatoria</taxon>
        <taxon>Bdelloidea</taxon>
        <taxon>Philodinida</taxon>
        <taxon>Philodinidae</taxon>
        <taxon>Rotaria</taxon>
    </lineage>
</organism>
<dbReference type="InterPro" id="IPR011009">
    <property type="entry name" value="Kinase-like_dom_sf"/>
</dbReference>
<dbReference type="SUPFAM" id="SSF56112">
    <property type="entry name" value="Protein kinase-like (PK-like)"/>
    <property type="match status" value="1"/>
</dbReference>
<dbReference type="CDD" id="cd16655">
    <property type="entry name" value="RING-Ubox_WDSUB1-like"/>
    <property type="match status" value="1"/>
</dbReference>
<dbReference type="InterPro" id="IPR003613">
    <property type="entry name" value="Ubox_domain"/>
</dbReference>
<dbReference type="GO" id="GO:0005524">
    <property type="term" value="F:ATP binding"/>
    <property type="evidence" value="ECO:0007669"/>
    <property type="project" value="InterPro"/>
</dbReference>
<dbReference type="FunFam" id="1.20.1250.20:FF:000431">
    <property type="entry name" value="Predicted protein"/>
    <property type="match status" value="1"/>
</dbReference>
<feature type="transmembrane region" description="Helical" evidence="3">
    <location>
        <begin position="589"/>
        <end position="608"/>
    </location>
</feature>
<dbReference type="PROSITE" id="PS00109">
    <property type="entry name" value="PROTEIN_KINASE_TYR"/>
    <property type="match status" value="1"/>
</dbReference>
<dbReference type="EMBL" id="CAJNOT010004596">
    <property type="protein sequence ID" value="CAF1438295.1"/>
    <property type="molecule type" value="Genomic_DNA"/>
</dbReference>
<feature type="transmembrane region" description="Helical" evidence="3">
    <location>
        <begin position="658"/>
        <end position="680"/>
    </location>
</feature>
<feature type="domain" description="U-box" evidence="5">
    <location>
        <begin position="9"/>
        <end position="82"/>
    </location>
</feature>
<dbReference type="InterPro" id="IPR008266">
    <property type="entry name" value="Tyr_kinase_AS"/>
</dbReference>
<dbReference type="Pfam" id="PF04564">
    <property type="entry name" value="U-box"/>
    <property type="match status" value="1"/>
</dbReference>
<proteinExistence type="inferred from homology"/>
<dbReference type="GO" id="GO:0015293">
    <property type="term" value="F:symporter activity"/>
    <property type="evidence" value="ECO:0007669"/>
    <property type="project" value="InterPro"/>
</dbReference>
<dbReference type="EMBL" id="CAJOBD010004402">
    <property type="protein sequence ID" value="CAF3993307.1"/>
    <property type="molecule type" value="Genomic_DNA"/>
</dbReference>
<dbReference type="PANTHER" id="PTHR11328">
    <property type="entry name" value="MAJOR FACILITATOR SUPERFAMILY DOMAIN-CONTAINING PROTEIN"/>
    <property type="match status" value="1"/>
</dbReference>
<feature type="transmembrane region" description="Helical" evidence="3">
    <location>
        <begin position="700"/>
        <end position="720"/>
    </location>
</feature>
<dbReference type="GO" id="GO:0016567">
    <property type="term" value="P:protein ubiquitination"/>
    <property type="evidence" value="ECO:0007669"/>
    <property type="project" value="InterPro"/>
</dbReference>
<dbReference type="PROSITE" id="PS50011">
    <property type="entry name" value="PROTEIN_KINASE_DOM"/>
    <property type="match status" value="1"/>
</dbReference>
<feature type="transmembrane region" description="Helical" evidence="3">
    <location>
        <begin position="971"/>
        <end position="991"/>
    </location>
</feature>
<feature type="transmembrane region" description="Helical" evidence="3">
    <location>
        <begin position="802"/>
        <end position="823"/>
    </location>
</feature>
<dbReference type="Gene3D" id="1.20.1250.20">
    <property type="entry name" value="MFS general substrate transporter like domains"/>
    <property type="match status" value="1"/>
</dbReference>
<evidence type="ECO:0000259" key="4">
    <source>
        <dbReference type="PROSITE" id="PS50011"/>
    </source>
</evidence>
<feature type="transmembrane region" description="Helical" evidence="3">
    <location>
        <begin position="628"/>
        <end position="646"/>
    </location>
</feature>
<dbReference type="InterPro" id="IPR013083">
    <property type="entry name" value="Znf_RING/FYVE/PHD"/>
</dbReference>
<dbReference type="GO" id="GO:0008643">
    <property type="term" value="P:carbohydrate transport"/>
    <property type="evidence" value="ECO:0007669"/>
    <property type="project" value="InterPro"/>
</dbReference>
<feature type="transmembrane region" description="Helical" evidence="3">
    <location>
        <begin position="740"/>
        <end position="759"/>
    </location>
</feature>
<reference evidence="6" key="1">
    <citation type="submission" date="2021-02" db="EMBL/GenBank/DDBJ databases">
        <authorList>
            <person name="Nowell W R."/>
        </authorList>
    </citation>
    <scope>NUCLEOTIDE SEQUENCE</scope>
</reference>
<dbReference type="Proteomes" id="UP000663864">
    <property type="component" value="Unassembled WGS sequence"/>
</dbReference>
<dbReference type="PRINTS" id="PR00109">
    <property type="entry name" value="TYRKINASE"/>
</dbReference>
<evidence type="ECO:0000313" key="7">
    <source>
        <dbReference type="EMBL" id="CAF3993307.1"/>
    </source>
</evidence>
<dbReference type="InterPro" id="IPR001245">
    <property type="entry name" value="Ser-Thr/Tyr_kinase_cat_dom"/>
</dbReference>
<evidence type="ECO:0000256" key="3">
    <source>
        <dbReference type="SAM" id="Phobius"/>
    </source>
</evidence>
<dbReference type="CDD" id="cd17491">
    <property type="entry name" value="MFS_MFSD12"/>
    <property type="match status" value="1"/>
</dbReference>
<dbReference type="AlphaFoldDB" id="A0A815NHD8"/>
<dbReference type="PROSITE" id="PS51698">
    <property type="entry name" value="U_BOX"/>
    <property type="match status" value="1"/>
</dbReference>
<feature type="transmembrane region" description="Helical" evidence="3">
    <location>
        <begin position="930"/>
        <end position="950"/>
    </location>
</feature>
<gene>
    <name evidence="7" type="ORF">JBS370_LOCUS25850</name>
    <name evidence="6" type="ORF">ZHD862_LOCUS34702</name>
</gene>
<dbReference type="SUPFAM" id="SSF57850">
    <property type="entry name" value="RING/U-box"/>
    <property type="match status" value="1"/>
</dbReference>
<keyword evidence="3" id="KW-1133">Transmembrane helix</keyword>
<dbReference type="InterPro" id="IPR036259">
    <property type="entry name" value="MFS_trans_sf"/>
</dbReference>
<dbReference type="Pfam" id="PF07714">
    <property type="entry name" value="PK_Tyr_Ser-Thr"/>
    <property type="match status" value="1"/>
</dbReference>
<accession>A0A815NHD8</accession>
<comment type="caution">
    <text evidence="6">The sequence shown here is derived from an EMBL/GenBank/DDBJ whole genome shotgun (WGS) entry which is preliminary data.</text>
</comment>
<feature type="transmembrane region" description="Helical" evidence="3">
    <location>
        <begin position="895"/>
        <end position="918"/>
    </location>
</feature>
<dbReference type="InterPro" id="IPR039672">
    <property type="entry name" value="MFS_2"/>
</dbReference>
<evidence type="ECO:0000256" key="1">
    <source>
        <dbReference type="ARBA" id="ARBA00008335"/>
    </source>
</evidence>
<keyword evidence="3" id="KW-0812">Transmembrane</keyword>
<evidence type="ECO:0000256" key="2">
    <source>
        <dbReference type="SAM" id="MobiDB-lite"/>
    </source>
</evidence>
<feature type="transmembrane region" description="Helical" evidence="3">
    <location>
        <begin position="553"/>
        <end position="577"/>
    </location>
</feature>
<evidence type="ECO:0000313" key="6">
    <source>
        <dbReference type="EMBL" id="CAF1438295.1"/>
    </source>
</evidence>